<sequence length="777" mass="90019">MMKNVKKDKFLSIRLVRFLMRVTGFWPAESKTEKRLLNGILSYTICISSISLWLEATEIYLGKGDFYALTYTACSSMPVVIIMLKIIFFLRYRKELLNMLKYTQDNFWYAQYDEYGSKILEKINKKGLILMCTFIFFVQGTVCTYILTPILENIGKNESDRILPFNVWIGISTTVSPNFEIMFTVEISALIHCGICFCCFDNLLGLLNLHTAGQFKILQHRLRSILMRVERIGSVRLFNEKQKQKVYEKLRECVILHHELIWYSEKMEQIFMYSTLCQLLVSGIMLCVAGFQVFLARGTLIRRLIFIAHTNGCFVQLFVVTLTATDLMNESRAVGDAAYNANWQVLSHEENRGVRTAVLMIMMRSARACSISAGGFFPVSLETSWRRKKITRFGMTRNKEYRSVNITRLFMKVVGLWYVETPKEKLLLRVVFGYTVWAIVFAILVEGVDLYYCIGDFYAVTSNLCATLLLIMILVKLGSFMFYRDMIMDLIHFAEKNFWSVTSYDEASAQILEGYDKLGMTMIYTFTFMVYIGTFNYIFAPFFEPQEKNETEKVLPFKLWIDFPYHSPYYEITYTIQSLSTMHSGICTFCFDNFVSTFNIHAAAQLKILAHKVEVIAEHCIGDTMDQKCPLETDVIVLTFKKLRDCVKQHLTLICYVRNMQRATDVIIRKCIFAFHFVGGLIQLLIYTWTCNDIIVQSTAISDAAYNSKWYLLPDNDLGRAVKRGLITIMIRVRRPCILTAGNFAVMSLDTFMGVSATQQMIRLFKIFLKKFIYCKL</sequence>
<gene>
    <name evidence="11" type="ORF">ALC53_11239</name>
</gene>
<dbReference type="STRING" id="520822.A0A195B315"/>
<feature type="transmembrane region" description="Helical" evidence="10">
    <location>
        <begin position="304"/>
        <end position="324"/>
    </location>
</feature>
<evidence type="ECO:0000256" key="5">
    <source>
        <dbReference type="ARBA" id="ARBA00022725"/>
    </source>
</evidence>
<feature type="transmembrane region" description="Helical" evidence="10">
    <location>
        <begin position="66"/>
        <end position="90"/>
    </location>
</feature>
<dbReference type="GO" id="GO:0005886">
    <property type="term" value="C:plasma membrane"/>
    <property type="evidence" value="ECO:0007669"/>
    <property type="project" value="UniProtKB-SubCell"/>
</dbReference>
<evidence type="ECO:0000256" key="7">
    <source>
        <dbReference type="ARBA" id="ARBA00023136"/>
    </source>
</evidence>
<accession>A0A195B315</accession>
<dbReference type="Pfam" id="PF02949">
    <property type="entry name" value="7tm_6"/>
    <property type="match status" value="3"/>
</dbReference>
<evidence type="ECO:0000256" key="6">
    <source>
        <dbReference type="ARBA" id="ARBA00022989"/>
    </source>
</evidence>
<keyword evidence="9" id="KW-0807">Transducer</keyword>
<protein>
    <submittedName>
        <fullName evidence="11">Odorant receptor 49b</fullName>
    </submittedName>
</protein>
<evidence type="ECO:0000256" key="3">
    <source>
        <dbReference type="ARBA" id="ARBA00022606"/>
    </source>
</evidence>
<keyword evidence="12" id="KW-1185">Reference proteome</keyword>
<feature type="transmembrane region" description="Helical" evidence="10">
    <location>
        <begin position="431"/>
        <end position="452"/>
    </location>
</feature>
<reference evidence="11 12" key="1">
    <citation type="submission" date="2015-09" db="EMBL/GenBank/DDBJ databases">
        <title>Atta colombica WGS genome.</title>
        <authorList>
            <person name="Nygaard S."/>
            <person name="Hu H."/>
            <person name="Boomsma J."/>
            <person name="Zhang G."/>
        </authorList>
    </citation>
    <scope>NUCLEOTIDE SEQUENCE [LARGE SCALE GENOMIC DNA]</scope>
    <source>
        <strain evidence="11">Treedump-2</strain>
        <tissue evidence="11">Whole body</tissue>
    </source>
</reference>
<feature type="transmembrane region" description="Helical" evidence="10">
    <location>
        <begin position="128"/>
        <end position="147"/>
    </location>
</feature>
<evidence type="ECO:0000256" key="10">
    <source>
        <dbReference type="SAM" id="Phobius"/>
    </source>
</evidence>
<dbReference type="EMBL" id="KQ976662">
    <property type="protein sequence ID" value="KYM78584.1"/>
    <property type="molecule type" value="Genomic_DNA"/>
</dbReference>
<evidence type="ECO:0000256" key="8">
    <source>
        <dbReference type="ARBA" id="ARBA00023170"/>
    </source>
</evidence>
<dbReference type="PANTHER" id="PTHR21137:SF3">
    <property type="entry name" value="ODORANT RECEPTOR 30A-RELATED"/>
    <property type="match status" value="1"/>
</dbReference>
<evidence type="ECO:0000256" key="4">
    <source>
        <dbReference type="ARBA" id="ARBA00022692"/>
    </source>
</evidence>
<evidence type="ECO:0000313" key="12">
    <source>
        <dbReference type="Proteomes" id="UP000078540"/>
    </source>
</evidence>
<keyword evidence="8 11" id="KW-0675">Receptor</keyword>
<comment type="subcellular location">
    <subcellularLocation>
        <location evidence="1">Cell membrane</location>
        <topology evidence="1">Multi-pass membrane protein</topology>
    </subcellularLocation>
</comment>
<organism evidence="11 12">
    <name type="scientific">Atta colombica</name>
    <dbReference type="NCBI Taxonomy" id="520822"/>
    <lineage>
        <taxon>Eukaryota</taxon>
        <taxon>Metazoa</taxon>
        <taxon>Ecdysozoa</taxon>
        <taxon>Arthropoda</taxon>
        <taxon>Hexapoda</taxon>
        <taxon>Insecta</taxon>
        <taxon>Pterygota</taxon>
        <taxon>Neoptera</taxon>
        <taxon>Endopterygota</taxon>
        <taxon>Hymenoptera</taxon>
        <taxon>Apocrita</taxon>
        <taxon>Aculeata</taxon>
        <taxon>Formicoidea</taxon>
        <taxon>Formicidae</taxon>
        <taxon>Myrmicinae</taxon>
        <taxon>Atta</taxon>
    </lineage>
</organism>
<dbReference type="GO" id="GO:0007165">
    <property type="term" value="P:signal transduction"/>
    <property type="evidence" value="ECO:0007669"/>
    <property type="project" value="UniProtKB-KW"/>
</dbReference>
<keyword evidence="4 10" id="KW-0812">Transmembrane</keyword>
<evidence type="ECO:0000256" key="1">
    <source>
        <dbReference type="ARBA" id="ARBA00004651"/>
    </source>
</evidence>
<feature type="transmembrane region" description="Helical" evidence="10">
    <location>
        <begin position="36"/>
        <end position="54"/>
    </location>
</feature>
<evidence type="ECO:0000256" key="9">
    <source>
        <dbReference type="ARBA" id="ARBA00023224"/>
    </source>
</evidence>
<dbReference type="Proteomes" id="UP000078540">
    <property type="component" value="Unassembled WGS sequence"/>
</dbReference>
<feature type="transmembrane region" description="Helical" evidence="10">
    <location>
        <begin position="464"/>
        <end position="483"/>
    </location>
</feature>
<feature type="transmembrane region" description="Helical" evidence="10">
    <location>
        <begin position="522"/>
        <end position="543"/>
    </location>
</feature>
<keyword evidence="5" id="KW-0552">Olfaction</keyword>
<evidence type="ECO:0000313" key="11">
    <source>
        <dbReference type="EMBL" id="KYM78584.1"/>
    </source>
</evidence>
<evidence type="ECO:0000256" key="2">
    <source>
        <dbReference type="ARBA" id="ARBA00022475"/>
    </source>
</evidence>
<dbReference type="PANTHER" id="PTHR21137">
    <property type="entry name" value="ODORANT RECEPTOR"/>
    <property type="match status" value="1"/>
</dbReference>
<keyword evidence="3" id="KW-0716">Sensory transduction</keyword>
<name>A0A195B315_9HYME</name>
<dbReference type="GO" id="GO:0005549">
    <property type="term" value="F:odorant binding"/>
    <property type="evidence" value="ECO:0007669"/>
    <property type="project" value="InterPro"/>
</dbReference>
<keyword evidence="6 10" id="KW-1133">Transmembrane helix</keyword>
<dbReference type="InterPro" id="IPR004117">
    <property type="entry name" value="7tm6_olfct_rcpt"/>
</dbReference>
<keyword evidence="7 10" id="KW-0472">Membrane</keyword>
<dbReference type="GO" id="GO:0004984">
    <property type="term" value="F:olfactory receptor activity"/>
    <property type="evidence" value="ECO:0007669"/>
    <property type="project" value="InterPro"/>
</dbReference>
<feature type="transmembrane region" description="Helical" evidence="10">
    <location>
        <begin position="270"/>
        <end position="295"/>
    </location>
</feature>
<keyword evidence="2" id="KW-1003">Cell membrane</keyword>
<dbReference type="AlphaFoldDB" id="A0A195B315"/>
<proteinExistence type="predicted"/>